<dbReference type="AlphaFoldDB" id="A0A1C4CQI6"/>
<dbReference type="InterPro" id="IPR033390">
    <property type="entry name" value="Rv2179c-like"/>
</dbReference>
<sequence>MSCDLPDQLFYSNRTISNETLEWWRSQVDKKIASPAPGHSHLEEALKKLISKINEWKKINSDIAFYFRGTNFDPIILENAFNEYSLQTPWLYYQVRDVRTYIDALTRTAKGKIENYTSSFNFLKHNALHDAMRDAEQMCATTDQTLTKHR</sequence>
<protein>
    <recommendedName>
        <fullName evidence="1">3'-5' exoribonuclease Rv2179c-like domain-containing protein</fullName>
    </recommendedName>
</protein>
<dbReference type="Gene3D" id="3.30.420.10">
    <property type="entry name" value="Ribonuclease H-like superfamily/Ribonuclease H"/>
    <property type="match status" value="1"/>
</dbReference>
<dbReference type="RefSeq" id="WP_091124859.1">
    <property type="nucleotide sequence ID" value="NZ_FMBA01000046.1"/>
</dbReference>
<dbReference type="GO" id="GO:0003676">
    <property type="term" value="F:nucleic acid binding"/>
    <property type="evidence" value="ECO:0007669"/>
    <property type="project" value="InterPro"/>
</dbReference>
<dbReference type="InterPro" id="IPR036397">
    <property type="entry name" value="RNaseH_sf"/>
</dbReference>
<reference evidence="3" key="1">
    <citation type="submission" date="2016-08" db="EMBL/GenBank/DDBJ databases">
        <authorList>
            <person name="Varghese N."/>
            <person name="Submissions Spin"/>
        </authorList>
    </citation>
    <scope>NUCLEOTIDE SEQUENCE [LARGE SCALE GENOMIC DNA]</scope>
    <source>
        <strain evidence="3">R-53144</strain>
    </source>
</reference>
<dbReference type="Proteomes" id="UP000199698">
    <property type="component" value="Unassembled WGS sequence"/>
</dbReference>
<dbReference type="OrthoDB" id="256590at2"/>
<accession>A0A1C4CQI6</accession>
<organism evidence="2 3">
    <name type="scientific">Gilliamella intestini</name>
    <dbReference type="NCBI Taxonomy" id="1798183"/>
    <lineage>
        <taxon>Bacteria</taxon>
        <taxon>Pseudomonadati</taxon>
        <taxon>Pseudomonadota</taxon>
        <taxon>Gammaproteobacteria</taxon>
        <taxon>Orbales</taxon>
        <taxon>Orbaceae</taxon>
        <taxon>Gilliamella</taxon>
    </lineage>
</organism>
<keyword evidence="3" id="KW-1185">Reference proteome</keyword>
<evidence type="ECO:0000259" key="1">
    <source>
        <dbReference type="Pfam" id="PF16473"/>
    </source>
</evidence>
<name>A0A1C4CQI6_9GAMM</name>
<dbReference type="EMBL" id="FMBA01000046">
    <property type="protein sequence ID" value="SCC21366.1"/>
    <property type="molecule type" value="Genomic_DNA"/>
</dbReference>
<proteinExistence type="predicted"/>
<feature type="domain" description="3'-5' exoribonuclease Rv2179c-like" evidence="1">
    <location>
        <begin position="13"/>
        <end position="136"/>
    </location>
</feature>
<evidence type="ECO:0000313" key="2">
    <source>
        <dbReference type="EMBL" id="SCC21366.1"/>
    </source>
</evidence>
<dbReference type="InterPro" id="IPR012337">
    <property type="entry name" value="RNaseH-like_sf"/>
</dbReference>
<evidence type="ECO:0000313" key="3">
    <source>
        <dbReference type="Proteomes" id="UP000199698"/>
    </source>
</evidence>
<dbReference type="Pfam" id="PF16473">
    <property type="entry name" value="Rv2179c-like"/>
    <property type="match status" value="1"/>
</dbReference>
<dbReference type="SUPFAM" id="SSF53098">
    <property type="entry name" value="Ribonuclease H-like"/>
    <property type="match status" value="1"/>
</dbReference>
<gene>
    <name evidence="2" type="ORF">GA0061080_10461</name>
</gene>